<dbReference type="STRING" id="1227499.C493_21136"/>
<dbReference type="Proteomes" id="UP000011602">
    <property type="component" value="Unassembled WGS sequence"/>
</dbReference>
<reference evidence="1 2" key="1">
    <citation type="journal article" date="2014" name="PLoS Genet.">
        <title>Phylogenetically driven sequencing of extremely halophilic archaea reveals strategies for static and dynamic osmo-response.</title>
        <authorList>
            <person name="Becker E.A."/>
            <person name="Seitzer P.M."/>
            <person name="Tritt A."/>
            <person name="Larsen D."/>
            <person name="Krusor M."/>
            <person name="Yao A.I."/>
            <person name="Wu D."/>
            <person name="Madern D."/>
            <person name="Eisen J.A."/>
            <person name="Darling A.E."/>
            <person name="Facciotti M.T."/>
        </authorList>
    </citation>
    <scope>NUCLEOTIDE SEQUENCE [LARGE SCALE GENOMIC DNA]</scope>
    <source>
        <strain evidence="1 2">JCM 12255</strain>
    </source>
</reference>
<proteinExistence type="predicted"/>
<dbReference type="OrthoDB" id="259945at2157"/>
<accession>L9WHV2</accession>
<gene>
    <name evidence="1" type="ORF">C493_21136</name>
</gene>
<keyword evidence="2" id="KW-1185">Reference proteome</keyword>
<comment type="caution">
    <text evidence="1">The sequence shown here is derived from an EMBL/GenBank/DDBJ whole genome shotgun (WGS) entry which is preliminary data.</text>
</comment>
<dbReference type="RefSeq" id="WP_007261473.1">
    <property type="nucleotide sequence ID" value="NZ_AOHZ01000106.1"/>
</dbReference>
<dbReference type="AlphaFoldDB" id="L9WHV2"/>
<sequence>MPDSSERGPVDWNALQTVERIFRDRLDGLVAETTYDPNAIDPVELRITLAVGFENGRSRFDIQWWTNHGYKYHYSESESDLEFRFGWETRPRTTYPEKHFHPPTNTTEHRESCIRHEVPELVTLAVIKCWWTALEAEDPSLLNDLDEPP</sequence>
<protein>
    <submittedName>
        <fullName evidence="1">Uncharacterized protein</fullName>
    </submittedName>
</protein>
<dbReference type="EMBL" id="AOHZ01000106">
    <property type="protein sequence ID" value="ELY48942.1"/>
    <property type="molecule type" value="Genomic_DNA"/>
</dbReference>
<name>L9WHV2_9EURY</name>
<evidence type="ECO:0000313" key="2">
    <source>
        <dbReference type="Proteomes" id="UP000011602"/>
    </source>
</evidence>
<organism evidence="1 2">
    <name type="scientific">Natronolimnohabitans innermongolicus JCM 12255</name>
    <dbReference type="NCBI Taxonomy" id="1227499"/>
    <lineage>
        <taxon>Archaea</taxon>
        <taxon>Methanobacteriati</taxon>
        <taxon>Methanobacteriota</taxon>
        <taxon>Stenosarchaea group</taxon>
        <taxon>Halobacteria</taxon>
        <taxon>Halobacteriales</taxon>
        <taxon>Natrialbaceae</taxon>
        <taxon>Natronolimnohabitans</taxon>
    </lineage>
</organism>
<evidence type="ECO:0000313" key="1">
    <source>
        <dbReference type="EMBL" id="ELY48942.1"/>
    </source>
</evidence>
<dbReference type="eggNOG" id="arCOG06153">
    <property type="taxonomic scope" value="Archaea"/>
</dbReference>